<protein>
    <recommendedName>
        <fullName evidence="4">Small ribosomal subunit protein uS9c</fullName>
    </recommendedName>
    <alternativeName>
        <fullName evidence="5">30S ribosomal protein S9, chloroplastic</fullName>
    </alternativeName>
</protein>
<evidence type="ECO:0000256" key="5">
    <source>
        <dbReference type="ARBA" id="ARBA00035437"/>
    </source>
</evidence>
<dbReference type="InterPro" id="IPR020568">
    <property type="entry name" value="Ribosomal_Su5_D2-typ_SF"/>
</dbReference>
<comment type="caution">
    <text evidence="8">The sequence shown here is derived from an EMBL/GenBank/DDBJ whole genome shotgun (WGS) entry which is preliminary data.</text>
</comment>
<evidence type="ECO:0000256" key="6">
    <source>
        <dbReference type="RuleBase" id="RU003815"/>
    </source>
</evidence>
<keyword evidence="2 6" id="KW-0689">Ribosomal protein</keyword>
<dbReference type="InterPro" id="IPR020574">
    <property type="entry name" value="Ribosomal_uS9_CS"/>
</dbReference>
<evidence type="ECO:0000256" key="2">
    <source>
        <dbReference type="ARBA" id="ARBA00022980"/>
    </source>
</evidence>
<dbReference type="PANTHER" id="PTHR21569">
    <property type="entry name" value="RIBOSOMAL PROTEIN S9"/>
    <property type="match status" value="1"/>
</dbReference>
<dbReference type="EMBL" id="JABFUD020000007">
    <property type="protein sequence ID" value="KAI5077168.1"/>
    <property type="molecule type" value="Genomic_DNA"/>
</dbReference>
<organism evidence="8 9">
    <name type="scientific">Adiantum capillus-veneris</name>
    <name type="common">Maidenhair fern</name>
    <dbReference type="NCBI Taxonomy" id="13818"/>
    <lineage>
        <taxon>Eukaryota</taxon>
        <taxon>Viridiplantae</taxon>
        <taxon>Streptophyta</taxon>
        <taxon>Embryophyta</taxon>
        <taxon>Tracheophyta</taxon>
        <taxon>Polypodiopsida</taxon>
        <taxon>Polypodiidae</taxon>
        <taxon>Polypodiales</taxon>
        <taxon>Pteridineae</taxon>
        <taxon>Pteridaceae</taxon>
        <taxon>Vittarioideae</taxon>
        <taxon>Adiantum</taxon>
    </lineage>
</organism>
<proteinExistence type="inferred from homology"/>
<dbReference type="AlphaFoldDB" id="A0A9D4ZIS3"/>
<dbReference type="Proteomes" id="UP000886520">
    <property type="component" value="Chromosome 7"/>
</dbReference>
<feature type="compositionally biased region" description="Basic and acidic residues" evidence="7">
    <location>
        <begin position="63"/>
        <end position="80"/>
    </location>
</feature>
<evidence type="ECO:0000256" key="7">
    <source>
        <dbReference type="SAM" id="MobiDB-lite"/>
    </source>
</evidence>
<dbReference type="PROSITE" id="PS00360">
    <property type="entry name" value="RIBOSOMAL_S9"/>
    <property type="match status" value="1"/>
</dbReference>
<evidence type="ECO:0000313" key="8">
    <source>
        <dbReference type="EMBL" id="KAI5077168.1"/>
    </source>
</evidence>
<keyword evidence="9" id="KW-1185">Reference proteome</keyword>
<dbReference type="GO" id="GO:0006412">
    <property type="term" value="P:translation"/>
    <property type="evidence" value="ECO:0007669"/>
    <property type="project" value="InterPro"/>
</dbReference>
<dbReference type="GO" id="GO:0003723">
    <property type="term" value="F:RNA binding"/>
    <property type="evidence" value="ECO:0007669"/>
    <property type="project" value="TreeGrafter"/>
</dbReference>
<feature type="region of interest" description="Disordered" evidence="7">
    <location>
        <begin position="51"/>
        <end position="120"/>
    </location>
</feature>
<dbReference type="HAMAP" id="MF_00532_B">
    <property type="entry name" value="Ribosomal_uS9_B"/>
    <property type="match status" value="1"/>
</dbReference>
<dbReference type="GO" id="GO:0022627">
    <property type="term" value="C:cytosolic small ribosomal subunit"/>
    <property type="evidence" value="ECO:0007669"/>
    <property type="project" value="TreeGrafter"/>
</dbReference>
<dbReference type="Pfam" id="PF00380">
    <property type="entry name" value="Ribosomal_S9"/>
    <property type="match status" value="1"/>
</dbReference>
<sequence length="432" mass="48414">MAPSPSSGLLKAILSVSRHRSCALKPVLPRFREPLIGPKIPSPWKCMLHRNLSAGRNGGEDEGGGRKPFKDSSTHEEFRLFGEGGLFDEPASSRDADDLDKQEDDASSQWASAQEQRFEDFEDDYEERSWSETGVDKAQPPMQEFVPGYAAEGGEGWTVGVSAEGLSDDVAVDGRAQEGSTEAGDVDYEEWATPVETGPSYIGRWDRDGRLLKAQPGTTEGLYPSMEDASASQDAAFGDLIRKKGYTDDDIANLLAGFYVPVGMPHLDDYKYVDLEEARRQKRREMELQKIAEMAKRWVRKVDEHGFAHGVGRRKTSSARVWIKEGQGRIVINKKHHDMYFVSMDDRVKYLQPFVATDTLGMFDTFVLVRGGGITGQAGAIRLGVSRALMWFEPSWRKVLKQAGMLTRDPRMVERKKPGKAKARRSFQWVKR</sequence>
<feature type="compositionally biased region" description="Acidic residues" evidence="7">
    <location>
        <begin position="97"/>
        <end position="106"/>
    </location>
</feature>
<comment type="similarity">
    <text evidence="1 6">Belongs to the universal ribosomal protein uS9 family.</text>
</comment>
<dbReference type="PANTHER" id="PTHR21569:SF1">
    <property type="entry name" value="SMALL RIBOSOMAL SUBUNIT PROTEIN US9M"/>
    <property type="match status" value="1"/>
</dbReference>
<dbReference type="InterPro" id="IPR000754">
    <property type="entry name" value="Ribosomal_uS9"/>
</dbReference>
<evidence type="ECO:0000256" key="1">
    <source>
        <dbReference type="ARBA" id="ARBA00005251"/>
    </source>
</evidence>
<dbReference type="GO" id="GO:0003735">
    <property type="term" value="F:structural constituent of ribosome"/>
    <property type="evidence" value="ECO:0007669"/>
    <property type="project" value="InterPro"/>
</dbReference>
<dbReference type="FunFam" id="3.30.230.10:FF:000001">
    <property type="entry name" value="30S ribosomal protein S9"/>
    <property type="match status" value="1"/>
</dbReference>
<accession>A0A9D4ZIS3</accession>
<dbReference type="NCBIfam" id="NF001099">
    <property type="entry name" value="PRK00132.1"/>
    <property type="match status" value="1"/>
</dbReference>
<gene>
    <name evidence="8" type="ORF">GOP47_0006992</name>
</gene>
<evidence type="ECO:0000256" key="3">
    <source>
        <dbReference type="ARBA" id="ARBA00023274"/>
    </source>
</evidence>
<dbReference type="Gene3D" id="3.30.230.10">
    <property type="match status" value="1"/>
</dbReference>
<reference evidence="8" key="1">
    <citation type="submission" date="2021-01" db="EMBL/GenBank/DDBJ databases">
        <title>Adiantum capillus-veneris genome.</title>
        <authorList>
            <person name="Fang Y."/>
            <person name="Liao Q."/>
        </authorList>
    </citation>
    <scope>NUCLEOTIDE SEQUENCE</scope>
    <source>
        <strain evidence="8">H3</strain>
        <tissue evidence="8">Leaf</tissue>
    </source>
</reference>
<name>A0A9D4ZIS3_ADICA</name>
<dbReference type="SUPFAM" id="SSF54211">
    <property type="entry name" value="Ribosomal protein S5 domain 2-like"/>
    <property type="match status" value="1"/>
</dbReference>
<dbReference type="OrthoDB" id="10254627at2759"/>
<evidence type="ECO:0000313" key="9">
    <source>
        <dbReference type="Proteomes" id="UP000886520"/>
    </source>
</evidence>
<dbReference type="InterPro" id="IPR014721">
    <property type="entry name" value="Ribsml_uS5_D2-typ_fold_subgr"/>
</dbReference>
<keyword evidence="3 6" id="KW-0687">Ribonucleoprotein</keyword>
<dbReference type="InterPro" id="IPR023035">
    <property type="entry name" value="Ribosomal_uS9_bac/plastid"/>
</dbReference>
<evidence type="ECO:0000256" key="4">
    <source>
        <dbReference type="ARBA" id="ARBA00035152"/>
    </source>
</evidence>